<evidence type="ECO:0000313" key="1">
    <source>
        <dbReference type="EMBL" id="OHT09738.1"/>
    </source>
</evidence>
<comment type="caution">
    <text evidence="1">The sequence shown here is derived from an EMBL/GenBank/DDBJ whole genome shotgun (WGS) entry which is preliminary data.</text>
</comment>
<sequence length="824" mass="95457">MNPVELTLEQLTQLVEVLYSQQENQELVNQVNVIINQWKLSPSAIPMSFTILSSSENFKLCFTAAVVFRFYIHFHFEKFSQENITQMYQLFLGYLIKRQNIESPDYTSVLLSLTDLCLVIPDFIPNTVNSLPPPVLGNFFQYLIEDLSTEKTVIIKYGNFPKTDAVIKELIPEVFKFINTQPFSENWARQLATVYQCDQAQNPKLIITYISDYQEKINLMAQTPSCHKHFYSLFHTSLLLDPMTCEVTYHFNIQLIQFALNFASANPYFMVDILSDIFQMPHDFLYQESQIEFTSSIFEYFFANLPNFQIDNDFFQIIQSFVTLISVRDATYQYPEELRVKYIYALLTFVVESINQNRFDEVGKTKLDRIITPLADSYNIEVFGNFIFSQPQTIGLYFLLSATSFIQHIDDPKKTEILNQIFLLPEIPFEALSVIFKISSSALIKPYIQKIVQLCFSLFHSHQDLPIRILKLLSFAHTEEMSVYAFDIFKAITPILHEFSFNIQTLLMTIIFNLFGSLNDTSHFEFIQNYIFRLLNEALKTENLENISNSINFISGLYKNFNQLRFDLNHQFMTQLFPSIFEQLSPILLIPSDIIQERICLFINDAAIAKCIQNYSIVLQWIETMLSNFAIGNYFSVLSILEQPPTDPILGFISKLTPNDNAQIIQEVFRYLSSIFHLVSANFFKVIPPEFLFSFLSSDQSTVVIFTLELLGNVISESNNEMLQQSLLQLIVEGFSSPFWVSYHDIQNAAFKSLAKIILRNENMKGILVNLMNAKYPTNTNDIQSFYQKLAPLSQKIDHPNINLILTMMRGYLKNHLKMNGIAI</sequence>
<dbReference type="GeneID" id="94836558"/>
<dbReference type="Gene3D" id="1.25.10.10">
    <property type="entry name" value="Leucine-rich Repeat Variant"/>
    <property type="match status" value="2"/>
</dbReference>
<reference evidence="1" key="1">
    <citation type="submission" date="2016-10" db="EMBL/GenBank/DDBJ databases">
        <authorList>
            <person name="Benchimol M."/>
            <person name="Almeida L.G."/>
            <person name="Vasconcelos A.T."/>
            <person name="Perreira-Neves A."/>
            <person name="Rosa I.A."/>
            <person name="Tasca T."/>
            <person name="Bogo M.R."/>
            <person name="de Souza W."/>
        </authorList>
    </citation>
    <scope>NUCLEOTIDE SEQUENCE [LARGE SCALE GENOMIC DNA]</scope>
    <source>
        <strain evidence="1">K</strain>
    </source>
</reference>
<dbReference type="InterPro" id="IPR016024">
    <property type="entry name" value="ARM-type_fold"/>
</dbReference>
<evidence type="ECO:0008006" key="3">
    <source>
        <dbReference type="Google" id="ProtNLM"/>
    </source>
</evidence>
<organism evidence="1 2">
    <name type="scientific">Tritrichomonas foetus</name>
    <dbReference type="NCBI Taxonomy" id="1144522"/>
    <lineage>
        <taxon>Eukaryota</taxon>
        <taxon>Metamonada</taxon>
        <taxon>Parabasalia</taxon>
        <taxon>Tritrichomonadida</taxon>
        <taxon>Tritrichomonadidae</taxon>
        <taxon>Tritrichomonas</taxon>
    </lineage>
</organism>
<dbReference type="SUPFAM" id="SSF48371">
    <property type="entry name" value="ARM repeat"/>
    <property type="match status" value="1"/>
</dbReference>
<dbReference type="VEuPathDB" id="TrichDB:TRFO_21253"/>
<dbReference type="RefSeq" id="XP_068362874.1">
    <property type="nucleotide sequence ID" value="XM_068501854.1"/>
</dbReference>
<dbReference type="Proteomes" id="UP000179807">
    <property type="component" value="Unassembled WGS sequence"/>
</dbReference>
<proteinExistence type="predicted"/>
<name>A0A1J4KFD3_9EUKA</name>
<accession>A0A1J4KFD3</accession>
<evidence type="ECO:0000313" key="2">
    <source>
        <dbReference type="Proteomes" id="UP000179807"/>
    </source>
</evidence>
<gene>
    <name evidence="1" type="ORF">TRFO_21253</name>
</gene>
<dbReference type="InterPro" id="IPR011989">
    <property type="entry name" value="ARM-like"/>
</dbReference>
<dbReference type="EMBL" id="MLAK01000631">
    <property type="protein sequence ID" value="OHT09738.1"/>
    <property type="molecule type" value="Genomic_DNA"/>
</dbReference>
<keyword evidence="2" id="KW-1185">Reference proteome</keyword>
<dbReference type="AlphaFoldDB" id="A0A1J4KFD3"/>
<protein>
    <recommendedName>
        <fullName evidence="3">Importin N-terminal domain-containing protein</fullName>
    </recommendedName>
</protein>